<dbReference type="EMBL" id="QXGF01002194">
    <property type="protein sequence ID" value="KAE8925750.1"/>
    <property type="molecule type" value="Genomic_DNA"/>
</dbReference>
<evidence type="ECO:0000313" key="9">
    <source>
        <dbReference type="Proteomes" id="UP000437068"/>
    </source>
</evidence>
<accession>A0A6A3E4I7</accession>
<evidence type="ECO:0000313" key="11">
    <source>
        <dbReference type="Proteomes" id="UP000460718"/>
    </source>
</evidence>
<organism evidence="1 8">
    <name type="scientific">Phytophthora fragariae</name>
    <dbReference type="NCBI Taxonomy" id="53985"/>
    <lineage>
        <taxon>Eukaryota</taxon>
        <taxon>Sar</taxon>
        <taxon>Stramenopiles</taxon>
        <taxon>Oomycota</taxon>
        <taxon>Peronosporomycetes</taxon>
        <taxon>Peronosporales</taxon>
        <taxon>Peronosporaceae</taxon>
        <taxon>Phytophthora</taxon>
    </lineage>
</organism>
<dbReference type="Proteomes" id="UP000440367">
    <property type="component" value="Unassembled WGS sequence"/>
</dbReference>
<dbReference type="Proteomes" id="UP000460718">
    <property type="component" value="Unassembled WGS sequence"/>
</dbReference>
<dbReference type="Proteomes" id="UP000437068">
    <property type="component" value="Unassembled WGS sequence"/>
</dbReference>
<dbReference type="EMBL" id="QXGD01001053">
    <property type="protein sequence ID" value="KAE9216184.1"/>
    <property type="molecule type" value="Genomic_DNA"/>
</dbReference>
<evidence type="ECO:0000313" key="7">
    <source>
        <dbReference type="EMBL" id="KAE9299708.1"/>
    </source>
</evidence>
<evidence type="ECO:0000313" key="12">
    <source>
        <dbReference type="Proteomes" id="UP000476176"/>
    </source>
</evidence>
<evidence type="ECO:0000313" key="2">
    <source>
        <dbReference type="EMBL" id="KAE8980677.1"/>
    </source>
</evidence>
<evidence type="ECO:0000313" key="14">
    <source>
        <dbReference type="Proteomes" id="UP000488956"/>
    </source>
</evidence>
<dbReference type="EMBL" id="QXGE01000990">
    <property type="protein sequence ID" value="KAE9299708.1"/>
    <property type="molecule type" value="Genomic_DNA"/>
</dbReference>
<evidence type="ECO:0000313" key="1">
    <source>
        <dbReference type="EMBL" id="KAE8925750.1"/>
    </source>
</evidence>
<evidence type="ECO:0000313" key="4">
    <source>
        <dbReference type="EMBL" id="KAE9190371.1"/>
    </source>
</evidence>
<evidence type="ECO:0000313" key="8">
    <source>
        <dbReference type="Proteomes" id="UP000429523"/>
    </source>
</evidence>
<dbReference type="AlphaFoldDB" id="A0A6A3E4I7"/>
<reference evidence="8 9" key="1">
    <citation type="submission" date="2018-08" db="EMBL/GenBank/DDBJ databases">
        <title>Genomic investigation of the strawberry pathogen Phytophthora fragariae indicates pathogenicity is determined by transcriptional variation in three key races.</title>
        <authorList>
            <person name="Adams T.M."/>
            <person name="Armitage A.D."/>
            <person name="Sobczyk M.K."/>
            <person name="Bates H.J."/>
            <person name="Dunwell J.M."/>
            <person name="Nellist C.F."/>
            <person name="Harrison R.J."/>
        </authorList>
    </citation>
    <scope>NUCLEOTIDE SEQUENCE [LARGE SCALE GENOMIC DNA]</scope>
    <source>
        <strain evidence="7 9">A4</strain>
        <strain evidence="5 10">BC-1</strain>
        <strain evidence="4 12">BC-23</strain>
        <strain evidence="6 13">NOV-77</strain>
        <strain evidence="1 8">NOV-9</strain>
        <strain evidence="3 14">ONT-3</strain>
        <strain evidence="2 11">SCRP245</strain>
    </source>
</reference>
<evidence type="ECO:0000313" key="3">
    <source>
        <dbReference type="EMBL" id="KAE9072830.1"/>
    </source>
</evidence>
<dbReference type="EMBL" id="QXFX01002888">
    <property type="protein sequence ID" value="KAE9072830.1"/>
    <property type="molecule type" value="Genomic_DNA"/>
</dbReference>
<protein>
    <submittedName>
        <fullName evidence="1">Uncharacterized protein</fullName>
    </submittedName>
</protein>
<sequence>MDFVAFLKVKYDYDYSEGKPSNLAEFAVDSALSSR</sequence>
<proteinExistence type="predicted"/>
<comment type="caution">
    <text evidence="1">The sequence shown here is derived from an EMBL/GenBank/DDBJ whole genome shotgun (WGS) entry which is preliminary data.</text>
</comment>
<dbReference type="Proteomes" id="UP000476176">
    <property type="component" value="Unassembled WGS sequence"/>
</dbReference>
<dbReference type="EMBL" id="QXFY01004998">
    <property type="protein sequence ID" value="KAE9274310.1"/>
    <property type="molecule type" value="Genomic_DNA"/>
</dbReference>
<evidence type="ECO:0000313" key="6">
    <source>
        <dbReference type="EMBL" id="KAE9274310.1"/>
    </source>
</evidence>
<name>A0A6A3E4I7_9STRA</name>
<dbReference type="Proteomes" id="UP000486351">
    <property type="component" value="Unassembled WGS sequence"/>
</dbReference>
<dbReference type="Proteomes" id="UP000429523">
    <property type="component" value="Unassembled WGS sequence"/>
</dbReference>
<evidence type="ECO:0000313" key="10">
    <source>
        <dbReference type="Proteomes" id="UP000440367"/>
    </source>
</evidence>
<evidence type="ECO:0000313" key="5">
    <source>
        <dbReference type="EMBL" id="KAE9216184.1"/>
    </source>
</evidence>
<evidence type="ECO:0000313" key="13">
    <source>
        <dbReference type="Proteomes" id="UP000486351"/>
    </source>
</evidence>
<dbReference type="Proteomes" id="UP000488956">
    <property type="component" value="Unassembled WGS sequence"/>
</dbReference>
<dbReference type="EMBL" id="QXGC01002130">
    <property type="protein sequence ID" value="KAE9190371.1"/>
    <property type="molecule type" value="Genomic_DNA"/>
</dbReference>
<gene>
    <name evidence="7" type="ORF">PF001_g15316</name>
    <name evidence="5" type="ORF">PF002_g17149</name>
    <name evidence="4" type="ORF">PF004_g21921</name>
    <name evidence="6" type="ORF">PF008_g29627</name>
    <name evidence="1" type="ORF">PF009_g24049</name>
    <name evidence="3" type="ORF">PF010_g25326</name>
    <name evidence="2" type="ORF">PF011_g22338</name>
</gene>
<dbReference type="EMBL" id="QXFW01002228">
    <property type="protein sequence ID" value="KAE8980677.1"/>
    <property type="molecule type" value="Genomic_DNA"/>
</dbReference>